<keyword evidence="3" id="KW-1185">Reference proteome</keyword>
<dbReference type="Proteomes" id="UP001595729">
    <property type="component" value="Unassembled WGS sequence"/>
</dbReference>
<keyword evidence="1" id="KW-0812">Transmembrane</keyword>
<evidence type="ECO:0000313" key="2">
    <source>
        <dbReference type="EMBL" id="MFC3684715.1"/>
    </source>
</evidence>
<evidence type="ECO:0000256" key="1">
    <source>
        <dbReference type="SAM" id="Phobius"/>
    </source>
</evidence>
<keyword evidence="1" id="KW-0472">Membrane</keyword>
<dbReference type="EMBL" id="JBHRXX010000005">
    <property type="protein sequence ID" value="MFC3684715.1"/>
    <property type="molecule type" value="Genomic_DNA"/>
</dbReference>
<evidence type="ECO:0000313" key="3">
    <source>
        <dbReference type="Proteomes" id="UP001595729"/>
    </source>
</evidence>
<accession>A0ABV7W5E3</accession>
<organism evidence="2 3">
    <name type="scientific">Hydrogenophaga luteola</name>
    <dbReference type="NCBI Taxonomy" id="1591122"/>
    <lineage>
        <taxon>Bacteria</taxon>
        <taxon>Pseudomonadati</taxon>
        <taxon>Pseudomonadota</taxon>
        <taxon>Betaproteobacteria</taxon>
        <taxon>Burkholderiales</taxon>
        <taxon>Comamonadaceae</taxon>
        <taxon>Hydrogenophaga</taxon>
    </lineage>
</organism>
<proteinExistence type="predicted"/>
<feature type="transmembrane region" description="Helical" evidence="1">
    <location>
        <begin position="12"/>
        <end position="34"/>
    </location>
</feature>
<name>A0ABV7W5E3_9BURK</name>
<sequence>MRAEIALWRHGWGSVIVIALAGLAAGTFAMHRLWTQEAAEVARRTAQLTDQIQAIRLQPQAQPSPTPEQERLAALRSTVYAKEAVTPLVREVFASAQRHGLASKEADFRLTTQGFGGLEQQQVVLPLLGSYPSFRSFVLDLLQSHPGISVDQIQIKREGVSQGEPEIRARLSIWTDPGKRDVPAQASKEGLK</sequence>
<protein>
    <recommendedName>
        <fullName evidence="4">Type 4a pilus biogenesis protein PilO</fullName>
    </recommendedName>
</protein>
<evidence type="ECO:0008006" key="4">
    <source>
        <dbReference type="Google" id="ProtNLM"/>
    </source>
</evidence>
<keyword evidence="1" id="KW-1133">Transmembrane helix</keyword>
<gene>
    <name evidence="2" type="ORF">ACFOPI_14010</name>
</gene>
<reference evidence="3" key="1">
    <citation type="journal article" date="2019" name="Int. J. Syst. Evol. Microbiol.">
        <title>The Global Catalogue of Microorganisms (GCM) 10K type strain sequencing project: providing services to taxonomists for standard genome sequencing and annotation.</title>
        <authorList>
            <consortium name="The Broad Institute Genomics Platform"/>
            <consortium name="The Broad Institute Genome Sequencing Center for Infectious Disease"/>
            <person name="Wu L."/>
            <person name="Ma J."/>
        </authorList>
    </citation>
    <scope>NUCLEOTIDE SEQUENCE [LARGE SCALE GENOMIC DNA]</scope>
    <source>
        <strain evidence="3">KCTC 42501</strain>
    </source>
</reference>
<comment type="caution">
    <text evidence="2">The sequence shown here is derived from an EMBL/GenBank/DDBJ whole genome shotgun (WGS) entry which is preliminary data.</text>
</comment>